<dbReference type="EMBL" id="JADZLT010000052">
    <property type="protein sequence ID" value="MBH0238959.1"/>
    <property type="molecule type" value="Genomic_DNA"/>
</dbReference>
<dbReference type="CDD" id="cd17321">
    <property type="entry name" value="MFS_MMR_MDR_like"/>
    <property type="match status" value="1"/>
</dbReference>
<evidence type="ECO:0000256" key="7">
    <source>
        <dbReference type="SAM" id="Phobius"/>
    </source>
</evidence>
<gene>
    <name evidence="9" type="ORF">I5731_14090</name>
</gene>
<dbReference type="Gene3D" id="1.20.1720.10">
    <property type="entry name" value="Multidrug resistance protein D"/>
    <property type="match status" value="1"/>
</dbReference>
<keyword evidence="2" id="KW-0813">Transport</keyword>
<dbReference type="RefSeq" id="WP_197312040.1">
    <property type="nucleotide sequence ID" value="NZ_JADZLT010000052.1"/>
</dbReference>
<feature type="transmembrane region" description="Helical" evidence="7">
    <location>
        <begin position="145"/>
        <end position="165"/>
    </location>
</feature>
<evidence type="ECO:0000256" key="1">
    <source>
        <dbReference type="ARBA" id="ARBA00004651"/>
    </source>
</evidence>
<feature type="transmembrane region" description="Helical" evidence="7">
    <location>
        <begin position="366"/>
        <end position="390"/>
    </location>
</feature>
<keyword evidence="5 7" id="KW-1133">Transmembrane helix</keyword>
<feature type="transmembrane region" description="Helical" evidence="7">
    <location>
        <begin position="87"/>
        <end position="106"/>
    </location>
</feature>
<keyword evidence="6 7" id="KW-0472">Membrane</keyword>
<evidence type="ECO:0000313" key="9">
    <source>
        <dbReference type="EMBL" id="MBH0238959.1"/>
    </source>
</evidence>
<proteinExistence type="predicted"/>
<reference evidence="9" key="1">
    <citation type="submission" date="2020-12" db="EMBL/GenBank/DDBJ databases">
        <title>Methylobrevis albus sp. nov., isolated from fresh water lack sediment.</title>
        <authorList>
            <person name="Zou Q."/>
        </authorList>
    </citation>
    <scope>NUCLEOTIDE SEQUENCE</scope>
    <source>
        <strain evidence="9">L22</strain>
    </source>
</reference>
<protein>
    <submittedName>
        <fullName evidence="9">MFS transporter</fullName>
    </submittedName>
</protein>
<evidence type="ECO:0000313" key="10">
    <source>
        <dbReference type="Proteomes" id="UP000631694"/>
    </source>
</evidence>
<feature type="transmembrane region" description="Helical" evidence="7">
    <location>
        <begin position="171"/>
        <end position="195"/>
    </location>
</feature>
<dbReference type="Gene3D" id="1.20.1250.20">
    <property type="entry name" value="MFS general substrate transporter like domains"/>
    <property type="match status" value="1"/>
</dbReference>
<dbReference type="PROSITE" id="PS50850">
    <property type="entry name" value="MFS"/>
    <property type="match status" value="1"/>
</dbReference>
<evidence type="ECO:0000256" key="3">
    <source>
        <dbReference type="ARBA" id="ARBA00022475"/>
    </source>
</evidence>
<organism evidence="9 10">
    <name type="scientific">Methylobrevis albus</name>
    <dbReference type="NCBI Taxonomy" id="2793297"/>
    <lineage>
        <taxon>Bacteria</taxon>
        <taxon>Pseudomonadati</taxon>
        <taxon>Pseudomonadota</taxon>
        <taxon>Alphaproteobacteria</taxon>
        <taxon>Hyphomicrobiales</taxon>
        <taxon>Pleomorphomonadaceae</taxon>
        <taxon>Methylobrevis</taxon>
    </lineage>
</organism>
<evidence type="ECO:0000256" key="2">
    <source>
        <dbReference type="ARBA" id="ARBA00022448"/>
    </source>
</evidence>
<feature type="domain" description="Major facilitator superfamily (MFS) profile" evidence="8">
    <location>
        <begin position="21"/>
        <end position="509"/>
    </location>
</feature>
<name>A0A931N099_9HYPH</name>
<evidence type="ECO:0000256" key="4">
    <source>
        <dbReference type="ARBA" id="ARBA00022692"/>
    </source>
</evidence>
<dbReference type="InterPro" id="IPR036259">
    <property type="entry name" value="MFS_trans_sf"/>
</dbReference>
<dbReference type="Pfam" id="PF07690">
    <property type="entry name" value="MFS_1"/>
    <property type="match status" value="1"/>
</dbReference>
<feature type="transmembrane region" description="Helical" evidence="7">
    <location>
        <begin position="315"/>
        <end position="333"/>
    </location>
</feature>
<feature type="transmembrane region" description="Helical" evidence="7">
    <location>
        <begin position="411"/>
        <end position="431"/>
    </location>
</feature>
<comment type="subcellular location">
    <subcellularLocation>
        <location evidence="1">Cell membrane</location>
        <topology evidence="1">Multi-pass membrane protein</topology>
    </subcellularLocation>
</comment>
<evidence type="ECO:0000256" key="5">
    <source>
        <dbReference type="ARBA" id="ARBA00022989"/>
    </source>
</evidence>
<keyword evidence="3" id="KW-1003">Cell membrane</keyword>
<comment type="caution">
    <text evidence="9">The sequence shown here is derived from an EMBL/GenBank/DDBJ whole genome shotgun (WGS) entry which is preliminary data.</text>
</comment>
<accession>A0A931N099</accession>
<dbReference type="GO" id="GO:0005886">
    <property type="term" value="C:plasma membrane"/>
    <property type="evidence" value="ECO:0007669"/>
    <property type="project" value="UniProtKB-SubCell"/>
</dbReference>
<dbReference type="PANTHER" id="PTHR42718">
    <property type="entry name" value="MAJOR FACILITATOR SUPERFAMILY MULTIDRUG TRANSPORTER MFSC"/>
    <property type="match status" value="1"/>
</dbReference>
<feature type="transmembrane region" description="Helical" evidence="7">
    <location>
        <begin position="112"/>
        <end position="133"/>
    </location>
</feature>
<feature type="transmembrane region" description="Helical" evidence="7">
    <location>
        <begin position="207"/>
        <end position="227"/>
    </location>
</feature>
<keyword evidence="10" id="KW-1185">Reference proteome</keyword>
<dbReference type="PANTHER" id="PTHR42718:SF47">
    <property type="entry name" value="METHYL VIOLOGEN RESISTANCE PROTEIN SMVA"/>
    <property type="match status" value="1"/>
</dbReference>
<dbReference type="AlphaFoldDB" id="A0A931N099"/>
<dbReference type="Proteomes" id="UP000631694">
    <property type="component" value="Unassembled WGS sequence"/>
</dbReference>
<feature type="transmembrane region" description="Helical" evidence="7">
    <location>
        <begin position="273"/>
        <end position="295"/>
    </location>
</feature>
<sequence length="516" mass="53408">MMMDASVNPAALRAGRREWLGLAVLTLPCLIYSMDLTVLNLAAPQIAADLKPSAAQMLWIVDIYGFLVAGSLITMGTLGDRIGRRRLLMIGALAFGAASILAAFAPNAELLIVARALLGIAGATLAPSTLSLLRNMFDDPRQRTFAISVWGTSYAAGSAIGPVIGGILLEFFWWGSVFLIALPVMALLLVVGPRLLPEFRDANAGRLDFVSAGLSLAAVLAVIYGLKRIAEHGIGWLPFASIAAGLVLGALFVRRQRRLADPLIDLALFRSRVFSTALGVNVVGCLVIFGIFFLLAQHLQMVIGLSPLEAGLWTLPAALAITASSMSASFIVARFRPATVIAAGFGLLAFGLALMPLAHGRFALEIIVGAWVISAVGLGPIFILTTDLLLGAAPAERAGAASAISETGAEFGGVLGIAVLGSVAVAVYRTAMLDVPAGLDLTPAAIAAARDTLGGAVAMSIEYPGPSTTALLDLARTAFSASVDTVAVICAVIAVAGAVAAWRLLRDVERPKGGHG</sequence>
<evidence type="ECO:0000256" key="6">
    <source>
        <dbReference type="ARBA" id="ARBA00023136"/>
    </source>
</evidence>
<feature type="transmembrane region" description="Helical" evidence="7">
    <location>
        <begin position="57"/>
        <end position="75"/>
    </location>
</feature>
<feature type="transmembrane region" description="Helical" evidence="7">
    <location>
        <begin position="340"/>
        <end position="360"/>
    </location>
</feature>
<dbReference type="GO" id="GO:0022857">
    <property type="term" value="F:transmembrane transporter activity"/>
    <property type="evidence" value="ECO:0007669"/>
    <property type="project" value="InterPro"/>
</dbReference>
<dbReference type="InterPro" id="IPR020846">
    <property type="entry name" value="MFS_dom"/>
</dbReference>
<dbReference type="SUPFAM" id="SSF103473">
    <property type="entry name" value="MFS general substrate transporter"/>
    <property type="match status" value="1"/>
</dbReference>
<keyword evidence="4 7" id="KW-0812">Transmembrane</keyword>
<feature type="transmembrane region" description="Helical" evidence="7">
    <location>
        <begin position="486"/>
        <end position="505"/>
    </location>
</feature>
<feature type="transmembrane region" description="Helical" evidence="7">
    <location>
        <begin position="233"/>
        <end position="253"/>
    </location>
</feature>
<dbReference type="InterPro" id="IPR011701">
    <property type="entry name" value="MFS"/>
</dbReference>
<evidence type="ECO:0000259" key="8">
    <source>
        <dbReference type="PROSITE" id="PS50850"/>
    </source>
</evidence>